<gene>
    <name evidence="1" type="ORF">A3G52_01765</name>
</gene>
<organism evidence="1 2">
    <name type="scientific">Candidatus Taylorbacteria bacterium RIFCSPLOWO2_12_FULL_43_20</name>
    <dbReference type="NCBI Taxonomy" id="1802332"/>
    <lineage>
        <taxon>Bacteria</taxon>
        <taxon>Candidatus Tayloriibacteriota</taxon>
    </lineage>
</organism>
<evidence type="ECO:0000313" key="2">
    <source>
        <dbReference type="Proteomes" id="UP000177269"/>
    </source>
</evidence>
<accession>A0A1G2P305</accession>
<comment type="caution">
    <text evidence="1">The sequence shown here is derived from an EMBL/GenBank/DDBJ whole genome shotgun (WGS) entry which is preliminary data.</text>
</comment>
<dbReference type="Proteomes" id="UP000177269">
    <property type="component" value="Unassembled WGS sequence"/>
</dbReference>
<sequence>MKVINGTLVSLHSDPLFIERDVDQGQPAVLPRWTEKTLDVLVCATSVESSDSDLAYPDFGRFTS</sequence>
<dbReference type="EMBL" id="MHSK01000021">
    <property type="protein sequence ID" value="OHA42002.1"/>
    <property type="molecule type" value="Genomic_DNA"/>
</dbReference>
<proteinExistence type="predicted"/>
<protein>
    <submittedName>
        <fullName evidence="1">Uncharacterized protein</fullName>
    </submittedName>
</protein>
<dbReference type="AlphaFoldDB" id="A0A1G2P305"/>
<name>A0A1G2P305_9BACT</name>
<reference evidence="1 2" key="1">
    <citation type="journal article" date="2016" name="Nat. Commun.">
        <title>Thousands of microbial genomes shed light on interconnected biogeochemical processes in an aquifer system.</title>
        <authorList>
            <person name="Anantharaman K."/>
            <person name="Brown C.T."/>
            <person name="Hug L.A."/>
            <person name="Sharon I."/>
            <person name="Castelle C.J."/>
            <person name="Probst A.J."/>
            <person name="Thomas B.C."/>
            <person name="Singh A."/>
            <person name="Wilkins M.J."/>
            <person name="Karaoz U."/>
            <person name="Brodie E.L."/>
            <person name="Williams K.H."/>
            <person name="Hubbard S.S."/>
            <person name="Banfield J.F."/>
        </authorList>
    </citation>
    <scope>NUCLEOTIDE SEQUENCE [LARGE SCALE GENOMIC DNA]</scope>
</reference>
<evidence type="ECO:0000313" key="1">
    <source>
        <dbReference type="EMBL" id="OHA42002.1"/>
    </source>
</evidence>